<gene>
    <name evidence="3" type="primary">ltrA</name>
    <name evidence="3" type="ORF">G3446_21840</name>
</gene>
<dbReference type="InterPro" id="IPR000477">
    <property type="entry name" value="RT_dom"/>
</dbReference>
<dbReference type="InterPro" id="IPR030931">
    <property type="entry name" value="Group_II_RT_mat"/>
</dbReference>
<proteinExistence type="inferred from homology"/>
<evidence type="ECO:0000313" key="4">
    <source>
        <dbReference type="Proteomes" id="UP000483379"/>
    </source>
</evidence>
<dbReference type="GO" id="GO:0003964">
    <property type="term" value="F:RNA-directed DNA polymerase activity"/>
    <property type="evidence" value="ECO:0007669"/>
    <property type="project" value="UniProtKB-KW"/>
</dbReference>
<feature type="domain" description="Reverse transcriptase" evidence="2">
    <location>
        <begin position="76"/>
        <end position="309"/>
    </location>
</feature>
<dbReference type="EC" id="2.7.7.49" evidence="3"/>
<dbReference type="InterPro" id="IPR051083">
    <property type="entry name" value="GrpII_Intron_Splice-Mob/Def"/>
</dbReference>
<organism evidence="3 4">
    <name type="scientific">Thiorhodococcus minor</name>
    <dbReference type="NCBI Taxonomy" id="57489"/>
    <lineage>
        <taxon>Bacteria</taxon>
        <taxon>Pseudomonadati</taxon>
        <taxon>Pseudomonadota</taxon>
        <taxon>Gammaproteobacteria</taxon>
        <taxon>Chromatiales</taxon>
        <taxon>Chromatiaceae</taxon>
        <taxon>Thiorhodococcus</taxon>
    </lineage>
</organism>
<dbReference type="PROSITE" id="PS50878">
    <property type="entry name" value="RT_POL"/>
    <property type="match status" value="1"/>
</dbReference>
<dbReference type="Pfam" id="PF08388">
    <property type="entry name" value="GIIM"/>
    <property type="match status" value="1"/>
</dbReference>
<dbReference type="SUPFAM" id="SSF56672">
    <property type="entry name" value="DNA/RNA polymerases"/>
    <property type="match status" value="1"/>
</dbReference>
<dbReference type="CDD" id="cd01651">
    <property type="entry name" value="RT_G2_intron"/>
    <property type="match status" value="1"/>
</dbReference>
<evidence type="ECO:0000313" key="3">
    <source>
        <dbReference type="EMBL" id="NEV64484.1"/>
    </source>
</evidence>
<dbReference type="Pfam" id="PF00078">
    <property type="entry name" value="RVT_1"/>
    <property type="match status" value="1"/>
</dbReference>
<evidence type="ECO:0000259" key="2">
    <source>
        <dbReference type="PROSITE" id="PS50878"/>
    </source>
</evidence>
<dbReference type="InterPro" id="IPR043502">
    <property type="entry name" value="DNA/RNA_pol_sf"/>
</dbReference>
<evidence type="ECO:0000256" key="1">
    <source>
        <dbReference type="ARBA" id="ARBA00034120"/>
    </source>
</evidence>
<sequence length="433" mass="49992">MTKTPIDLQDLRKRIYIKAKAEPAWRFWGLCVHVCKEETLRAAYAMAKANNGAPGSDGVTFAAIEADGVEAFLQGIRDELVAGDYRPQPNRRQEIPKGDGRMRVLGIPCIRDRVVQGALKLILEPIFEADFQDGNYGYRPKRTAHQAVQRVAEAIVSDKTHVIDVDLASYFDTVRHDLLLGKVAQRVSDEQVLGLLKRILKASGKRGVPQGGVISPLLSNLYLNEVDRMLERAKEVTHNGRYTYIEYARFADDLVILVDEYSRWDWLKEAAWQRLVEELAKLDVRLNDDKTRRLDLSPEATFSFLGFDFRRVKTRRGVWGVHYTPRMKARTALLQRLKDVFRRHRSQPIDRVIALINPILRGWVGYFRVGHASRCFGYVKDWVEKKIRRHLMRARQRQGFGWKRWSRQWLYQALGLFNGYRVAPRGPNARPAP</sequence>
<comment type="caution">
    <text evidence="3">The sequence shown here is derived from an EMBL/GenBank/DDBJ whole genome shotgun (WGS) entry which is preliminary data.</text>
</comment>
<keyword evidence="3" id="KW-0548">Nucleotidyltransferase</keyword>
<reference evidence="3 4" key="1">
    <citation type="submission" date="2020-02" db="EMBL/GenBank/DDBJ databases">
        <title>Genome sequences of Thiorhodococcus mannitoliphagus and Thiorhodococcus minor, purple sulfur photosynthetic bacteria in the gammaproteobacterial family, Chromatiaceae.</title>
        <authorList>
            <person name="Aviles F.A."/>
            <person name="Meyer T.E."/>
            <person name="Kyndt J.A."/>
        </authorList>
    </citation>
    <scope>NUCLEOTIDE SEQUENCE [LARGE SCALE GENOMIC DNA]</scope>
    <source>
        <strain evidence="3 4">DSM 11518</strain>
    </source>
</reference>
<dbReference type="PANTHER" id="PTHR34047">
    <property type="entry name" value="NUCLEAR INTRON MATURASE 1, MITOCHONDRIAL-RELATED"/>
    <property type="match status" value="1"/>
</dbReference>
<dbReference type="EMBL" id="JAAIJQ010000093">
    <property type="protein sequence ID" value="NEV64484.1"/>
    <property type="molecule type" value="Genomic_DNA"/>
</dbReference>
<accession>A0A6M0K5F9</accession>
<name>A0A6M0K5F9_9GAMM</name>
<dbReference type="NCBIfam" id="TIGR04416">
    <property type="entry name" value="group_II_RT_mat"/>
    <property type="match status" value="1"/>
</dbReference>
<keyword evidence="3" id="KW-0695">RNA-directed DNA polymerase</keyword>
<dbReference type="RefSeq" id="WP_164455273.1">
    <property type="nucleotide sequence ID" value="NZ_JAAIJQ010000093.1"/>
</dbReference>
<dbReference type="AlphaFoldDB" id="A0A6M0K5F9"/>
<dbReference type="InterPro" id="IPR013597">
    <property type="entry name" value="Mat_intron_G2"/>
</dbReference>
<protein>
    <submittedName>
        <fullName evidence="3">Group II intron reverse transcriptase/maturase</fullName>
        <ecNumber evidence="3">2.7.7.49</ecNumber>
    </submittedName>
</protein>
<dbReference type="Proteomes" id="UP000483379">
    <property type="component" value="Unassembled WGS sequence"/>
</dbReference>
<comment type="similarity">
    <text evidence="1">Belongs to the bacterial reverse transcriptase family.</text>
</comment>
<dbReference type="PANTHER" id="PTHR34047:SF8">
    <property type="entry name" value="PROTEIN YKFC"/>
    <property type="match status" value="1"/>
</dbReference>
<keyword evidence="4" id="KW-1185">Reference proteome</keyword>
<keyword evidence="3" id="KW-0808">Transferase</keyword>